<accession>A0A8K0CK57</accession>
<name>A0A8K0CK57_IGNLU</name>
<sequence length="106" mass="12586">AMGETRKDKVFREKLKISAVTATIEQGQLRWLGHVLRRGDEKRVRQTYKAKEIRKKEKRKKKKELEGRTARSGREKRNETGKCGRKQRRTPQPQFNSTPKPRRVPF</sequence>
<dbReference type="EMBL" id="VTPC01086703">
    <property type="protein sequence ID" value="KAF2886712.1"/>
    <property type="molecule type" value="Genomic_DNA"/>
</dbReference>
<proteinExistence type="predicted"/>
<protein>
    <submittedName>
        <fullName evidence="2">Uncharacterized protein</fullName>
    </submittedName>
</protein>
<feature type="non-terminal residue" evidence="2">
    <location>
        <position position="106"/>
    </location>
</feature>
<reference evidence="2" key="1">
    <citation type="submission" date="2019-08" db="EMBL/GenBank/DDBJ databases">
        <title>The genome of the North American firefly Photinus pyralis.</title>
        <authorList>
            <consortium name="Photinus pyralis genome working group"/>
            <person name="Fallon T.R."/>
            <person name="Sander Lower S.E."/>
            <person name="Weng J.-K."/>
        </authorList>
    </citation>
    <scope>NUCLEOTIDE SEQUENCE</scope>
    <source>
        <strain evidence="2">TRF0915ILg1</strain>
        <tissue evidence="2">Whole body</tissue>
    </source>
</reference>
<feature type="compositionally biased region" description="Polar residues" evidence="1">
    <location>
        <begin position="90"/>
        <end position="99"/>
    </location>
</feature>
<feature type="compositionally biased region" description="Basic and acidic residues" evidence="1">
    <location>
        <begin position="63"/>
        <end position="82"/>
    </location>
</feature>
<evidence type="ECO:0000313" key="2">
    <source>
        <dbReference type="EMBL" id="KAF2886712.1"/>
    </source>
</evidence>
<feature type="compositionally biased region" description="Basic and acidic residues" evidence="1">
    <location>
        <begin position="40"/>
        <end position="55"/>
    </location>
</feature>
<keyword evidence="3" id="KW-1185">Reference proteome</keyword>
<evidence type="ECO:0000256" key="1">
    <source>
        <dbReference type="SAM" id="MobiDB-lite"/>
    </source>
</evidence>
<gene>
    <name evidence="2" type="ORF">ILUMI_19460</name>
</gene>
<comment type="caution">
    <text evidence="2">The sequence shown here is derived from an EMBL/GenBank/DDBJ whole genome shotgun (WGS) entry which is preliminary data.</text>
</comment>
<evidence type="ECO:0000313" key="3">
    <source>
        <dbReference type="Proteomes" id="UP000801492"/>
    </source>
</evidence>
<dbReference type="AlphaFoldDB" id="A0A8K0CK57"/>
<feature type="region of interest" description="Disordered" evidence="1">
    <location>
        <begin position="40"/>
        <end position="106"/>
    </location>
</feature>
<dbReference type="Proteomes" id="UP000801492">
    <property type="component" value="Unassembled WGS sequence"/>
</dbReference>
<organism evidence="2 3">
    <name type="scientific">Ignelater luminosus</name>
    <name type="common">Cucubano</name>
    <name type="synonym">Pyrophorus luminosus</name>
    <dbReference type="NCBI Taxonomy" id="2038154"/>
    <lineage>
        <taxon>Eukaryota</taxon>
        <taxon>Metazoa</taxon>
        <taxon>Ecdysozoa</taxon>
        <taxon>Arthropoda</taxon>
        <taxon>Hexapoda</taxon>
        <taxon>Insecta</taxon>
        <taxon>Pterygota</taxon>
        <taxon>Neoptera</taxon>
        <taxon>Endopterygota</taxon>
        <taxon>Coleoptera</taxon>
        <taxon>Polyphaga</taxon>
        <taxon>Elateriformia</taxon>
        <taxon>Elateroidea</taxon>
        <taxon>Elateridae</taxon>
        <taxon>Agrypninae</taxon>
        <taxon>Pyrophorini</taxon>
        <taxon>Ignelater</taxon>
    </lineage>
</organism>